<dbReference type="PIRSF" id="PIRSF036540">
    <property type="entry name" value="UCP036540_AIR"/>
    <property type="match status" value="1"/>
</dbReference>
<dbReference type="PANTHER" id="PTHR30270:SF0">
    <property type="entry name" value="THIAMINE-MONOPHOSPHATE KINASE"/>
    <property type="match status" value="1"/>
</dbReference>
<dbReference type="PANTHER" id="PTHR30270">
    <property type="entry name" value="THIAMINE-MONOPHOSPHATE KINASE"/>
    <property type="match status" value="1"/>
</dbReference>
<keyword evidence="1" id="KW-0784">Thiamine biosynthesis</keyword>
<proteinExistence type="predicted"/>
<dbReference type="InterPro" id="IPR024030">
    <property type="entry name" value="AIR_synthase-rel_sll0787"/>
</dbReference>
<feature type="domain" description="PurM-like C-terminal" evidence="3">
    <location>
        <begin position="198"/>
        <end position="301"/>
    </location>
</feature>
<feature type="domain" description="PurM-like N-terminal" evidence="2">
    <location>
        <begin position="39"/>
        <end position="144"/>
    </location>
</feature>
<name>A0ABS0AH53_9GAMM</name>
<dbReference type="Gene3D" id="3.30.1330.10">
    <property type="entry name" value="PurM-like, N-terminal domain"/>
    <property type="match status" value="1"/>
</dbReference>
<dbReference type="Gene3D" id="3.90.650.10">
    <property type="entry name" value="PurM-like C-terminal domain"/>
    <property type="match status" value="1"/>
</dbReference>
<dbReference type="InterPro" id="IPR016188">
    <property type="entry name" value="PurM-like_N"/>
</dbReference>
<organism evidence="4 5">
    <name type="scientific">Alloalcanivorax venustensis ISO4</name>
    <dbReference type="NCBI Taxonomy" id="1177184"/>
    <lineage>
        <taxon>Bacteria</taxon>
        <taxon>Pseudomonadati</taxon>
        <taxon>Pseudomonadota</taxon>
        <taxon>Gammaproteobacteria</taxon>
        <taxon>Oceanospirillales</taxon>
        <taxon>Alcanivoracaceae</taxon>
        <taxon>Alloalcanivorax</taxon>
    </lineage>
</organism>
<keyword evidence="5" id="KW-1185">Reference proteome</keyword>
<dbReference type="Pfam" id="PF00586">
    <property type="entry name" value="AIRS"/>
    <property type="match status" value="1"/>
</dbReference>
<dbReference type="RefSeq" id="WP_194856158.1">
    <property type="nucleotide sequence ID" value="NZ_ARXR01000016.1"/>
</dbReference>
<dbReference type="InterPro" id="IPR006283">
    <property type="entry name" value="ThiL-like"/>
</dbReference>
<dbReference type="SUPFAM" id="SSF55326">
    <property type="entry name" value="PurM N-terminal domain-like"/>
    <property type="match status" value="1"/>
</dbReference>
<dbReference type="Proteomes" id="UP000644441">
    <property type="component" value="Unassembled WGS sequence"/>
</dbReference>
<evidence type="ECO:0000256" key="1">
    <source>
        <dbReference type="ARBA" id="ARBA00022977"/>
    </source>
</evidence>
<protein>
    <submittedName>
        <fullName evidence="4">AIR synthase related protein</fullName>
    </submittedName>
</protein>
<dbReference type="InterPro" id="IPR011413">
    <property type="entry name" value="UCP036540_AIR"/>
</dbReference>
<sequence length="340" mass="36142">MTLTALMDALRDSPAFQHKQDIAPMLRDLEAAHGAVPVGDDCAVLADGDGYLLFAIEGFPNGFVARDPDFAGYCGVMVNVSDIYAMGGRPTAVVDALWSAGADQADAIMAGLRRAAGKYQVPVVGGHSNAHNDRAQLSVAIIGRAKRLLTSFDARPGDHLMVACDLRGAYRPAGPGEPDSHNWDASSDAPGERLRGDLELLPLIAERGLCRAAKDISMASFVGTTLMLLECSGVGGHLALNALPRPADVPLARWLSTFPSYGFVLAVPEAHRDAVTGLFRQRDLAIADVGRVHPGHRLTLSLEEETGLFWDLGRTPFIGAPALQSAIQPEPEAHHARSAF</sequence>
<dbReference type="NCBIfam" id="TIGR04049">
    <property type="entry name" value="AIR_rel_sll0787"/>
    <property type="match status" value="1"/>
</dbReference>
<dbReference type="Pfam" id="PF02769">
    <property type="entry name" value="AIRS_C"/>
    <property type="match status" value="1"/>
</dbReference>
<accession>A0ABS0AH53</accession>
<dbReference type="CDD" id="cd02192">
    <property type="entry name" value="PurM-like3"/>
    <property type="match status" value="1"/>
</dbReference>
<gene>
    <name evidence="4" type="ORF">ISO4_02044</name>
</gene>
<evidence type="ECO:0000259" key="3">
    <source>
        <dbReference type="Pfam" id="PF02769"/>
    </source>
</evidence>
<dbReference type="InterPro" id="IPR036921">
    <property type="entry name" value="PurM-like_N_sf"/>
</dbReference>
<comment type="caution">
    <text evidence="4">The sequence shown here is derived from an EMBL/GenBank/DDBJ whole genome shotgun (WGS) entry which is preliminary data.</text>
</comment>
<evidence type="ECO:0000259" key="2">
    <source>
        <dbReference type="Pfam" id="PF00586"/>
    </source>
</evidence>
<dbReference type="InterPro" id="IPR010918">
    <property type="entry name" value="PurM-like_C_dom"/>
</dbReference>
<dbReference type="SUPFAM" id="SSF56042">
    <property type="entry name" value="PurM C-terminal domain-like"/>
    <property type="match status" value="1"/>
</dbReference>
<reference evidence="4 5" key="1">
    <citation type="submission" date="2012-09" db="EMBL/GenBank/DDBJ databases">
        <title>Genome Sequence of alkane-degrading Bacterium Alcanivorax venustensis ISO4.</title>
        <authorList>
            <person name="Lai Q."/>
            <person name="Shao Z."/>
        </authorList>
    </citation>
    <scope>NUCLEOTIDE SEQUENCE [LARGE SCALE GENOMIC DNA]</scope>
    <source>
        <strain evidence="4 5">ISO4</strain>
    </source>
</reference>
<dbReference type="InterPro" id="IPR036676">
    <property type="entry name" value="PurM-like_C_sf"/>
</dbReference>
<dbReference type="EMBL" id="ARXR01000016">
    <property type="protein sequence ID" value="MBF5053442.1"/>
    <property type="molecule type" value="Genomic_DNA"/>
</dbReference>
<evidence type="ECO:0000313" key="4">
    <source>
        <dbReference type="EMBL" id="MBF5053442.1"/>
    </source>
</evidence>
<evidence type="ECO:0000313" key="5">
    <source>
        <dbReference type="Proteomes" id="UP000644441"/>
    </source>
</evidence>